<dbReference type="OrthoDB" id="2574879at2759"/>
<protein>
    <submittedName>
        <fullName evidence="1">Uncharacterized protein</fullName>
    </submittedName>
</protein>
<proteinExistence type="predicted"/>
<reference evidence="1 2" key="1">
    <citation type="journal article" date="2016" name="Mol. Biol. Evol.">
        <title>Comparative Genomics of Early-Diverging Mushroom-Forming Fungi Provides Insights into the Origins of Lignocellulose Decay Capabilities.</title>
        <authorList>
            <person name="Nagy L.G."/>
            <person name="Riley R."/>
            <person name="Tritt A."/>
            <person name="Adam C."/>
            <person name="Daum C."/>
            <person name="Floudas D."/>
            <person name="Sun H."/>
            <person name="Yadav J.S."/>
            <person name="Pangilinan J."/>
            <person name="Larsson K.H."/>
            <person name="Matsuura K."/>
            <person name="Barry K."/>
            <person name="Labutti K."/>
            <person name="Kuo R."/>
            <person name="Ohm R.A."/>
            <person name="Bhattacharya S.S."/>
            <person name="Shirouzu T."/>
            <person name="Yoshinaga Y."/>
            <person name="Martin F.M."/>
            <person name="Grigoriev I.V."/>
            <person name="Hibbett D.S."/>
        </authorList>
    </citation>
    <scope>NUCLEOTIDE SEQUENCE [LARGE SCALE GENOMIC DNA]</scope>
    <source>
        <strain evidence="1 2">CBS 109695</strain>
    </source>
</reference>
<gene>
    <name evidence="1" type="ORF">FIBSPDRAFT_752728</name>
</gene>
<evidence type="ECO:0000313" key="2">
    <source>
        <dbReference type="Proteomes" id="UP000076532"/>
    </source>
</evidence>
<name>A0A166CMV6_9AGAM</name>
<sequence length="225" mass="24956">MTLSLPRALSSKQERNLVQWLEENFLSITAAYKKRSQPLSSKLPTLEKYLKANQEVLCVILQIPPIDPSTSLRITFLLRLTGDVLNSVPGYPAEPDILPDLLGMLDDLDQAWVTVLQSQIWDPKTGATSDLEVPADSVIAHPDIKSTPMNQTERTRLRSLVVSGTTSLEEWLGEMKTEGDEGYQEVLERLGLQQGFDDVFARTLEELGALGGSFVIPQPMETCTS</sequence>
<organism evidence="1 2">
    <name type="scientific">Athelia psychrophila</name>
    <dbReference type="NCBI Taxonomy" id="1759441"/>
    <lineage>
        <taxon>Eukaryota</taxon>
        <taxon>Fungi</taxon>
        <taxon>Dikarya</taxon>
        <taxon>Basidiomycota</taxon>
        <taxon>Agaricomycotina</taxon>
        <taxon>Agaricomycetes</taxon>
        <taxon>Agaricomycetidae</taxon>
        <taxon>Atheliales</taxon>
        <taxon>Atheliaceae</taxon>
        <taxon>Athelia</taxon>
    </lineage>
</organism>
<keyword evidence="2" id="KW-1185">Reference proteome</keyword>
<accession>A0A166CMV6</accession>
<dbReference type="EMBL" id="KV417627">
    <property type="protein sequence ID" value="KZP13823.1"/>
    <property type="molecule type" value="Genomic_DNA"/>
</dbReference>
<evidence type="ECO:0000313" key="1">
    <source>
        <dbReference type="EMBL" id="KZP13823.1"/>
    </source>
</evidence>
<dbReference type="Proteomes" id="UP000076532">
    <property type="component" value="Unassembled WGS sequence"/>
</dbReference>
<dbReference type="AlphaFoldDB" id="A0A166CMV6"/>